<dbReference type="AlphaFoldDB" id="A0A067D418"/>
<name>A0A067D418_CITSI</name>
<feature type="domain" description="DUF4371" evidence="1">
    <location>
        <begin position="2"/>
        <end position="106"/>
    </location>
</feature>
<organism evidence="2 3">
    <name type="scientific">Citrus sinensis</name>
    <name type="common">Sweet orange</name>
    <name type="synonym">Citrus aurantium var. sinensis</name>
    <dbReference type="NCBI Taxonomy" id="2711"/>
    <lineage>
        <taxon>Eukaryota</taxon>
        <taxon>Viridiplantae</taxon>
        <taxon>Streptophyta</taxon>
        <taxon>Embryophyta</taxon>
        <taxon>Tracheophyta</taxon>
        <taxon>Spermatophyta</taxon>
        <taxon>Magnoliopsida</taxon>
        <taxon>eudicotyledons</taxon>
        <taxon>Gunneridae</taxon>
        <taxon>Pentapetalae</taxon>
        <taxon>rosids</taxon>
        <taxon>malvids</taxon>
        <taxon>Sapindales</taxon>
        <taxon>Rutaceae</taxon>
        <taxon>Aurantioideae</taxon>
        <taxon>Citrus</taxon>
    </lineage>
</organism>
<protein>
    <recommendedName>
        <fullName evidence="1">DUF4371 domain-containing protein</fullName>
    </recommendedName>
</protein>
<dbReference type="EMBL" id="KK789965">
    <property type="protein sequence ID" value="KDO37684.1"/>
    <property type="molecule type" value="Genomic_DNA"/>
</dbReference>
<proteinExistence type="predicted"/>
<evidence type="ECO:0000313" key="3">
    <source>
        <dbReference type="Proteomes" id="UP000027120"/>
    </source>
</evidence>
<sequence length="106" mass="12144">YIKRVTLKNALRNNMLIAPSIQKDIVRACFIETTNVIIKDVGDALFSILIDESCDAFMKEHMAITLRYVDKNGSVFERFIGFKHVTITNAILLKEPFDQLFSKYGL</sequence>
<feature type="non-terminal residue" evidence="2">
    <location>
        <position position="106"/>
    </location>
</feature>
<feature type="non-terminal residue" evidence="2">
    <location>
        <position position="1"/>
    </location>
</feature>
<dbReference type="Proteomes" id="UP000027120">
    <property type="component" value="Unassembled WGS sequence"/>
</dbReference>
<evidence type="ECO:0000313" key="2">
    <source>
        <dbReference type="EMBL" id="KDO37684.1"/>
    </source>
</evidence>
<dbReference type="InterPro" id="IPR025398">
    <property type="entry name" value="DUF4371"/>
</dbReference>
<dbReference type="STRING" id="2711.A0A067D418"/>
<dbReference type="PANTHER" id="PTHR45749:SF36">
    <property type="entry name" value="ZINC FINGER MYM-TYPE PROTEIN 1-LIKE"/>
    <property type="match status" value="1"/>
</dbReference>
<evidence type="ECO:0000259" key="1">
    <source>
        <dbReference type="Pfam" id="PF14291"/>
    </source>
</evidence>
<dbReference type="PANTHER" id="PTHR45749">
    <property type="match status" value="1"/>
</dbReference>
<dbReference type="Pfam" id="PF14291">
    <property type="entry name" value="DUF4371"/>
    <property type="match status" value="1"/>
</dbReference>
<reference evidence="2 3" key="1">
    <citation type="submission" date="2014-04" db="EMBL/GenBank/DDBJ databases">
        <authorList>
            <consortium name="International Citrus Genome Consortium"/>
            <person name="Gmitter F."/>
            <person name="Chen C."/>
            <person name="Farmerie W."/>
            <person name="Harkins T."/>
            <person name="Desany B."/>
            <person name="Mohiuddin M."/>
            <person name="Kodira C."/>
            <person name="Borodovsky M."/>
            <person name="Lomsadze A."/>
            <person name="Burns P."/>
            <person name="Jenkins J."/>
            <person name="Prochnik S."/>
            <person name="Shu S."/>
            <person name="Chapman J."/>
            <person name="Pitluck S."/>
            <person name="Schmutz J."/>
            <person name="Rokhsar D."/>
        </authorList>
    </citation>
    <scope>NUCLEOTIDE SEQUENCE</scope>
</reference>
<keyword evidence="3" id="KW-1185">Reference proteome</keyword>
<gene>
    <name evidence="2" type="ORF">CISIN_1g0471861mg</name>
</gene>
<accession>A0A067D418</accession>